<evidence type="ECO:0000313" key="6">
    <source>
        <dbReference type="Proteomes" id="UP000195772"/>
    </source>
</evidence>
<dbReference type="SUPFAM" id="SSF63825">
    <property type="entry name" value="YWTD domain"/>
    <property type="match status" value="1"/>
</dbReference>
<name>A0A1Y3QVW0_9BACT</name>
<dbReference type="PANTHER" id="PTHR13833:SF71">
    <property type="entry name" value="NHL DOMAIN-CONTAINING PROTEIN"/>
    <property type="match status" value="1"/>
</dbReference>
<dbReference type="Proteomes" id="UP000195772">
    <property type="component" value="Unassembled WGS sequence"/>
</dbReference>
<dbReference type="PROSITE" id="PS51125">
    <property type="entry name" value="NHL"/>
    <property type="match status" value="1"/>
</dbReference>
<dbReference type="PROSITE" id="PS51257">
    <property type="entry name" value="PROKAR_LIPOPROTEIN"/>
    <property type="match status" value="1"/>
</dbReference>
<gene>
    <name evidence="5" type="ORF">B5G41_12045</name>
</gene>
<keyword evidence="3" id="KW-0732">Signal</keyword>
<dbReference type="Pfam" id="PF01436">
    <property type="entry name" value="NHL"/>
    <property type="match status" value="1"/>
</dbReference>
<dbReference type="RefSeq" id="WP_087403157.1">
    <property type="nucleotide sequence ID" value="NZ_DAWDXQ010000008.1"/>
</dbReference>
<dbReference type="Gene3D" id="2.120.10.30">
    <property type="entry name" value="TolB, C-terminal domain"/>
    <property type="match status" value="1"/>
</dbReference>
<dbReference type="InterPro" id="IPR001258">
    <property type="entry name" value="NHL_repeat"/>
</dbReference>
<feature type="domain" description="IPT/TIG" evidence="4">
    <location>
        <begin position="47"/>
        <end position="121"/>
    </location>
</feature>
<dbReference type="InterPro" id="IPR002909">
    <property type="entry name" value="IPT_dom"/>
</dbReference>
<dbReference type="Pfam" id="PF01833">
    <property type="entry name" value="TIG"/>
    <property type="match status" value="1"/>
</dbReference>
<dbReference type="InterPro" id="IPR011042">
    <property type="entry name" value="6-blade_b-propeller_TolB-like"/>
</dbReference>
<evidence type="ECO:0000256" key="1">
    <source>
        <dbReference type="ARBA" id="ARBA00022737"/>
    </source>
</evidence>
<dbReference type="InterPro" id="IPR014756">
    <property type="entry name" value="Ig_E-set"/>
</dbReference>
<dbReference type="InterPro" id="IPR013783">
    <property type="entry name" value="Ig-like_fold"/>
</dbReference>
<dbReference type="eggNOG" id="COG3391">
    <property type="taxonomic scope" value="Bacteria"/>
</dbReference>
<dbReference type="Gene3D" id="2.60.40.10">
    <property type="entry name" value="Immunoglobulins"/>
    <property type="match status" value="1"/>
</dbReference>
<comment type="caution">
    <text evidence="5">The sequence shown here is derived from an EMBL/GenBank/DDBJ whole genome shotgun (WGS) entry which is preliminary data.</text>
</comment>
<feature type="chain" id="PRO_5012418220" description="IPT/TIG domain-containing protein" evidence="3">
    <location>
        <begin position="28"/>
        <end position="459"/>
    </location>
</feature>
<dbReference type="SUPFAM" id="SSF81296">
    <property type="entry name" value="E set domains"/>
    <property type="match status" value="1"/>
</dbReference>
<proteinExistence type="predicted"/>
<dbReference type="PANTHER" id="PTHR13833">
    <property type="match status" value="1"/>
</dbReference>
<accession>A0A1Y3QVW0</accession>
<dbReference type="CDD" id="cd00603">
    <property type="entry name" value="IPT_PCSR"/>
    <property type="match status" value="1"/>
</dbReference>
<dbReference type="OrthoDB" id="791543at2"/>
<organism evidence="5 6">
    <name type="scientific">Alistipes onderdonkii</name>
    <dbReference type="NCBI Taxonomy" id="328813"/>
    <lineage>
        <taxon>Bacteria</taxon>
        <taxon>Pseudomonadati</taxon>
        <taxon>Bacteroidota</taxon>
        <taxon>Bacteroidia</taxon>
        <taxon>Bacteroidales</taxon>
        <taxon>Rikenellaceae</taxon>
        <taxon>Alistipes</taxon>
    </lineage>
</organism>
<evidence type="ECO:0000313" key="5">
    <source>
        <dbReference type="EMBL" id="OUN02398.1"/>
    </source>
</evidence>
<feature type="signal peptide" evidence="3">
    <location>
        <begin position="1"/>
        <end position="27"/>
    </location>
</feature>
<evidence type="ECO:0000256" key="2">
    <source>
        <dbReference type="PROSITE-ProRule" id="PRU00504"/>
    </source>
</evidence>
<reference evidence="6" key="1">
    <citation type="submission" date="2017-04" db="EMBL/GenBank/DDBJ databases">
        <title>Function of individual gut microbiota members based on whole genome sequencing of pure cultures obtained from chicken caecum.</title>
        <authorList>
            <person name="Medvecky M."/>
            <person name="Cejkova D."/>
            <person name="Polansky O."/>
            <person name="Karasova D."/>
            <person name="Kubasova T."/>
            <person name="Cizek A."/>
            <person name="Rychlik I."/>
        </authorList>
    </citation>
    <scope>NUCLEOTIDE SEQUENCE [LARGE SCALE GENOMIC DNA]</scope>
    <source>
        <strain evidence="6">An90</strain>
    </source>
</reference>
<evidence type="ECO:0000259" key="4">
    <source>
        <dbReference type="Pfam" id="PF01833"/>
    </source>
</evidence>
<feature type="repeat" description="NHL" evidence="2">
    <location>
        <begin position="371"/>
        <end position="403"/>
    </location>
</feature>
<dbReference type="AlphaFoldDB" id="A0A1Y3QVW0"/>
<keyword evidence="1" id="KW-0677">Repeat</keyword>
<protein>
    <recommendedName>
        <fullName evidence="4">IPT/TIG domain-containing protein</fullName>
    </recommendedName>
</protein>
<dbReference type="EMBL" id="NFHB01000008">
    <property type="protein sequence ID" value="OUN02398.1"/>
    <property type="molecule type" value="Genomic_DNA"/>
</dbReference>
<sequence length="459" mass="50271">MKNFYCKCRLHLWLACLTAGIGLSACSDGDEGGGNSGYQPDKPIELESFYPKTGPIATQVIIKGKNFGTDAKALNVYFNEKRAAVISSTGDRMLVLAPKLPGEECVISVSVGENEQNKVQFDELFDYIIQTNVSTIAGGMKGTTMPEGTTSLIGSYFSSKPESGIAVDKHDNLYVRFSIDDGGKHRVYMMNEEAGNIKVLNDFGILVTGILLSTDLATGNVYWYHTNIGNKGYGYFDPVADYANTNMGDIKWDHDLFYTDGNFAPVWNAIQTFTMCPADNKFYFYTNEGVVARWDPATGKGEDLTPPGRFIDSQGDIMGVVFDPRDPNIVYFANQGQHCIYKHDIAAGTIELWAGRKNTAGYLDGPLAEAQFNYPCQMCVDPEGEAIYVTDRENHCIRKITLSNGYVSTFAGTPKSSGYVNGPADAAKFNKPVGLAITAEGNLYIGDSENYAIRRIAIE</sequence>
<evidence type="ECO:0000256" key="3">
    <source>
        <dbReference type="SAM" id="SignalP"/>
    </source>
</evidence>